<dbReference type="PROSITE" id="PS00943">
    <property type="entry name" value="UBIA"/>
    <property type="match status" value="1"/>
</dbReference>
<reference evidence="11 12" key="1">
    <citation type="submission" date="2014-04" db="EMBL/GenBank/DDBJ databases">
        <title>A new species of microsporidia sheds light on the evolution of extreme parasitism.</title>
        <authorList>
            <person name="Haag K.L."/>
            <person name="James T.Y."/>
            <person name="Larsson R."/>
            <person name="Schaer T.M."/>
            <person name="Refardt D."/>
            <person name="Pombert J.-F."/>
            <person name="Ebert D."/>
        </authorList>
    </citation>
    <scope>NUCLEOTIDE SEQUENCE [LARGE SCALE GENOMIC DNA]</scope>
    <source>
        <strain evidence="11 12">UGP3</strain>
        <tissue evidence="11">Spores</tissue>
    </source>
</reference>
<evidence type="ECO:0000313" key="11">
    <source>
        <dbReference type="EMBL" id="KGG50830.1"/>
    </source>
</evidence>
<keyword evidence="6 10" id="KW-1133">Transmembrane helix</keyword>
<comment type="subcellular location">
    <subcellularLocation>
        <location evidence="1">Membrane</location>
        <topology evidence="1">Multi-pass membrane protein</topology>
    </subcellularLocation>
</comment>
<feature type="transmembrane region" description="Helical" evidence="10">
    <location>
        <begin position="299"/>
        <end position="322"/>
    </location>
</feature>
<feature type="transmembrane region" description="Helical" evidence="10">
    <location>
        <begin position="144"/>
        <end position="162"/>
    </location>
</feature>
<feature type="transmembrane region" description="Helical" evidence="10">
    <location>
        <begin position="402"/>
        <end position="420"/>
    </location>
</feature>
<dbReference type="GO" id="GO:0008495">
    <property type="term" value="F:protoheme IX farnesyltransferase activity"/>
    <property type="evidence" value="ECO:0007669"/>
    <property type="project" value="InterPro"/>
</dbReference>
<keyword evidence="4" id="KW-0808">Transferase</keyword>
<dbReference type="CDD" id="cd13957">
    <property type="entry name" value="PT_UbiA_Cox10"/>
    <property type="match status" value="1"/>
</dbReference>
<evidence type="ECO:0000256" key="4">
    <source>
        <dbReference type="ARBA" id="ARBA00022679"/>
    </source>
</evidence>
<dbReference type="Pfam" id="PF01040">
    <property type="entry name" value="UbiA"/>
    <property type="match status" value="1"/>
</dbReference>
<protein>
    <recommendedName>
        <fullName evidence="3">Protoheme IX farnesyltransferase, mitochondrial</fullName>
    </recommendedName>
    <alternativeName>
        <fullName evidence="9">Heme O synthase</fullName>
    </alternativeName>
</protein>
<accession>A0A098VPE6</accession>
<evidence type="ECO:0000256" key="10">
    <source>
        <dbReference type="SAM" id="Phobius"/>
    </source>
</evidence>
<evidence type="ECO:0000256" key="6">
    <source>
        <dbReference type="ARBA" id="ARBA00022989"/>
    </source>
</evidence>
<dbReference type="HOGENOM" id="CLU_029631_1_0_1"/>
<dbReference type="VEuPathDB" id="MicrosporidiaDB:DI09_53p20"/>
<dbReference type="EMBL" id="JMKJ01000488">
    <property type="protein sequence ID" value="KGG50830.1"/>
    <property type="molecule type" value="Genomic_DNA"/>
</dbReference>
<proteinExistence type="inferred from homology"/>
<feature type="transmembrane region" description="Helical" evidence="10">
    <location>
        <begin position="234"/>
        <end position="257"/>
    </location>
</feature>
<dbReference type="HAMAP" id="MF_00154">
    <property type="entry name" value="CyoE_CtaB"/>
    <property type="match status" value="1"/>
</dbReference>
<dbReference type="InterPro" id="IPR006369">
    <property type="entry name" value="Protohaem_IX_farnesylTrfase"/>
</dbReference>
<dbReference type="Gene3D" id="1.10.357.140">
    <property type="entry name" value="UbiA prenyltransferase"/>
    <property type="match status" value="1"/>
</dbReference>
<comment type="similarity">
    <text evidence="2">Belongs to the UbiA prenyltransferase family.</text>
</comment>
<dbReference type="GO" id="GO:0005739">
    <property type="term" value="C:mitochondrion"/>
    <property type="evidence" value="ECO:0007669"/>
    <property type="project" value="TreeGrafter"/>
</dbReference>
<evidence type="ECO:0000256" key="5">
    <source>
        <dbReference type="ARBA" id="ARBA00022692"/>
    </source>
</evidence>
<evidence type="ECO:0000256" key="7">
    <source>
        <dbReference type="ARBA" id="ARBA00023133"/>
    </source>
</evidence>
<dbReference type="RefSeq" id="XP_013237273.1">
    <property type="nucleotide sequence ID" value="XM_013381819.1"/>
</dbReference>
<dbReference type="GeneID" id="25260277"/>
<keyword evidence="8 10" id="KW-0472">Membrane</keyword>
<keyword evidence="5 10" id="KW-0812">Transmembrane</keyword>
<dbReference type="InterPro" id="IPR030470">
    <property type="entry name" value="UbiA_prenylTrfase_CS"/>
</dbReference>
<evidence type="ECO:0000256" key="3">
    <source>
        <dbReference type="ARBA" id="ARBA00016335"/>
    </source>
</evidence>
<evidence type="ECO:0000256" key="9">
    <source>
        <dbReference type="ARBA" id="ARBA00030253"/>
    </source>
</evidence>
<feature type="transmembrane region" description="Helical" evidence="10">
    <location>
        <begin position="343"/>
        <end position="364"/>
    </location>
</feature>
<dbReference type="NCBIfam" id="TIGR01473">
    <property type="entry name" value="cyoE_ctaB"/>
    <property type="match status" value="1"/>
</dbReference>
<sequence>MVRKYAKFLRIINLELLQSTGRIRDPSARSFYRKPGLPRKKANIAANHSKPFGKILLSMNVLQINKLIFATHSHLPCNIIKFNTPRKVFFSLNPLSKYTLQSYSTESKLASGNQSNPDCLSSLSPLTEQSPLAKIIPQLFKIKLSAMVLCTTLTGFVIVPGIDLYCWTTIKLLGNTLLGTSLCSFSANAFNQWIEASFDAQMKRTEFRPLPLRRISLPNAFIASSMMGLSGVAYLYYFVSGVSSIIAASTIILYAGVYTPLKRMSIMNTWVGSIVGAFPPLIGWSAGLQSLSFVAPTPLFGWIPIFFLLYCWQFPHFFSLSWGLRREYARAGYRMCSLLNPRLATASSMRHTLVLFPLTFLFYYTGLANMYFIFIGSLINCILLLPAIDFKTKQDSFSARRLFFASLIHLPLFMAALFVLKPAP</sequence>
<organism evidence="11 12">
    <name type="scientific">Mitosporidium daphniae</name>
    <dbReference type="NCBI Taxonomy" id="1485682"/>
    <lineage>
        <taxon>Eukaryota</taxon>
        <taxon>Fungi</taxon>
        <taxon>Fungi incertae sedis</taxon>
        <taxon>Microsporidia</taxon>
        <taxon>Mitosporidium</taxon>
    </lineage>
</organism>
<evidence type="ECO:0000313" key="12">
    <source>
        <dbReference type="Proteomes" id="UP000029725"/>
    </source>
</evidence>
<evidence type="ECO:0000256" key="8">
    <source>
        <dbReference type="ARBA" id="ARBA00023136"/>
    </source>
</evidence>
<dbReference type="AlphaFoldDB" id="A0A098VPE6"/>
<name>A0A098VPE6_9MICR</name>
<dbReference type="OrthoDB" id="5211at2759"/>
<dbReference type="GO" id="GO:0016020">
    <property type="term" value="C:membrane"/>
    <property type="evidence" value="ECO:0007669"/>
    <property type="project" value="UniProtKB-SubCell"/>
</dbReference>
<evidence type="ECO:0000256" key="1">
    <source>
        <dbReference type="ARBA" id="ARBA00004141"/>
    </source>
</evidence>
<dbReference type="GO" id="GO:0006784">
    <property type="term" value="P:heme A biosynthetic process"/>
    <property type="evidence" value="ECO:0007669"/>
    <property type="project" value="TreeGrafter"/>
</dbReference>
<dbReference type="PANTHER" id="PTHR43448:SF2">
    <property type="entry name" value="PROTOHEME IX FARNESYLTRANSFERASE, MITOCHONDRIAL"/>
    <property type="match status" value="1"/>
</dbReference>
<evidence type="ECO:0000256" key="2">
    <source>
        <dbReference type="ARBA" id="ARBA00005985"/>
    </source>
</evidence>
<comment type="caution">
    <text evidence="11">The sequence shown here is derived from an EMBL/GenBank/DDBJ whole genome shotgun (WGS) entry which is preliminary data.</text>
</comment>
<feature type="transmembrane region" description="Helical" evidence="10">
    <location>
        <begin position="269"/>
        <end position="287"/>
    </location>
</feature>
<dbReference type="InterPro" id="IPR000537">
    <property type="entry name" value="UbiA_prenyltransferase"/>
</dbReference>
<dbReference type="PANTHER" id="PTHR43448">
    <property type="entry name" value="PROTOHEME IX FARNESYLTRANSFERASE, MITOCHONDRIAL"/>
    <property type="match status" value="1"/>
</dbReference>
<dbReference type="Proteomes" id="UP000029725">
    <property type="component" value="Unassembled WGS sequence"/>
</dbReference>
<keyword evidence="7" id="KW-0350">Heme biosynthesis</keyword>
<keyword evidence="12" id="KW-1185">Reference proteome</keyword>
<gene>
    <name evidence="11" type="ORF">DI09_53p20</name>
</gene>
<dbReference type="InterPro" id="IPR044878">
    <property type="entry name" value="UbiA_sf"/>
</dbReference>